<dbReference type="PANTHER" id="PTHR36503:SF1">
    <property type="entry name" value="BLR2520 PROTEIN"/>
    <property type="match status" value="1"/>
</dbReference>
<reference evidence="3" key="1">
    <citation type="journal article" date="2019" name="Int. J. Syst. Evol. Microbiol.">
        <title>The Global Catalogue of Microorganisms (GCM) 10K type strain sequencing project: providing services to taxonomists for standard genome sequencing and annotation.</title>
        <authorList>
            <consortium name="The Broad Institute Genomics Platform"/>
            <consortium name="The Broad Institute Genome Sequencing Center for Infectious Disease"/>
            <person name="Wu L."/>
            <person name="Ma J."/>
        </authorList>
    </citation>
    <scope>NUCLEOTIDE SEQUENCE [LARGE SCALE GENOMIC DNA]</scope>
    <source>
        <strain evidence="3">CGMCC 1.15304</strain>
    </source>
</reference>
<keyword evidence="3" id="KW-1185">Reference proteome</keyword>
<name>A0ABV8U728_9PROT</name>
<accession>A0ABV8U728</accession>
<dbReference type="EMBL" id="JBHSCR010000001">
    <property type="protein sequence ID" value="MFC4346707.1"/>
    <property type="molecule type" value="Genomic_DNA"/>
</dbReference>
<sequence>MDLGLCSTSLAVKDLKASRAFYEALGFVVECGAEEDKWLFMANGNSRIGLFEGMFDTNILTFNPADARAVQATLQAAGIALDMEAKEGEGPCTLMLTDPDGNKIMLDQL</sequence>
<dbReference type="Pfam" id="PF00903">
    <property type="entry name" value="Glyoxalase"/>
    <property type="match status" value="1"/>
</dbReference>
<evidence type="ECO:0000259" key="1">
    <source>
        <dbReference type="Pfam" id="PF00903"/>
    </source>
</evidence>
<comment type="caution">
    <text evidence="2">The sequence shown here is derived from an EMBL/GenBank/DDBJ whole genome shotgun (WGS) entry which is preliminary data.</text>
</comment>
<evidence type="ECO:0000313" key="3">
    <source>
        <dbReference type="Proteomes" id="UP001595776"/>
    </source>
</evidence>
<organism evidence="2 3">
    <name type="scientific">Kordiimonas lipolytica</name>
    <dbReference type="NCBI Taxonomy" id="1662421"/>
    <lineage>
        <taxon>Bacteria</taxon>
        <taxon>Pseudomonadati</taxon>
        <taxon>Pseudomonadota</taxon>
        <taxon>Alphaproteobacteria</taxon>
        <taxon>Kordiimonadales</taxon>
        <taxon>Kordiimonadaceae</taxon>
        <taxon>Kordiimonas</taxon>
    </lineage>
</organism>
<dbReference type="PANTHER" id="PTHR36503">
    <property type="entry name" value="BLR2520 PROTEIN"/>
    <property type="match status" value="1"/>
</dbReference>
<protein>
    <submittedName>
        <fullName evidence="2">VOC family protein</fullName>
    </submittedName>
</protein>
<dbReference type="SUPFAM" id="SSF54593">
    <property type="entry name" value="Glyoxalase/Bleomycin resistance protein/Dihydroxybiphenyl dioxygenase"/>
    <property type="match status" value="1"/>
</dbReference>
<evidence type="ECO:0000313" key="2">
    <source>
        <dbReference type="EMBL" id="MFC4346707.1"/>
    </source>
</evidence>
<proteinExistence type="predicted"/>
<feature type="domain" description="Glyoxalase/fosfomycin resistance/dioxygenase" evidence="1">
    <location>
        <begin position="8"/>
        <end position="106"/>
    </location>
</feature>
<dbReference type="Proteomes" id="UP001595776">
    <property type="component" value="Unassembled WGS sequence"/>
</dbReference>
<dbReference type="Gene3D" id="3.10.180.10">
    <property type="entry name" value="2,3-Dihydroxybiphenyl 1,2-Dioxygenase, domain 1"/>
    <property type="match status" value="1"/>
</dbReference>
<dbReference type="InterPro" id="IPR004360">
    <property type="entry name" value="Glyas_Fos-R_dOase_dom"/>
</dbReference>
<gene>
    <name evidence="2" type="ORF">ACFO5Q_02455</name>
</gene>
<dbReference type="InterPro" id="IPR029068">
    <property type="entry name" value="Glyas_Bleomycin-R_OHBP_Dase"/>
</dbReference>
<dbReference type="RefSeq" id="WP_068148332.1">
    <property type="nucleotide sequence ID" value="NZ_JBHSCR010000001.1"/>
</dbReference>
<dbReference type="CDD" id="cd06587">
    <property type="entry name" value="VOC"/>
    <property type="match status" value="1"/>
</dbReference>